<dbReference type="Proteomes" id="UP000034235">
    <property type="component" value="Unassembled WGS sequence"/>
</dbReference>
<evidence type="ECO:0008006" key="3">
    <source>
        <dbReference type="Google" id="ProtNLM"/>
    </source>
</evidence>
<organism evidence="1 2">
    <name type="scientific">Candidatus Daviesbacteria bacterium GW2011_GWA2_38_24</name>
    <dbReference type="NCBI Taxonomy" id="1618422"/>
    <lineage>
        <taxon>Bacteria</taxon>
        <taxon>Candidatus Daviesiibacteriota</taxon>
    </lineage>
</organism>
<dbReference type="EMBL" id="LBUP01000003">
    <property type="protein sequence ID" value="KKQ66798.1"/>
    <property type="molecule type" value="Genomic_DNA"/>
</dbReference>
<dbReference type="AlphaFoldDB" id="A0A0G0JGK0"/>
<protein>
    <recommendedName>
        <fullName evidence="3">YCII-related domain-containing protein</fullName>
    </recommendedName>
</protein>
<comment type="caution">
    <text evidence="1">The sequence shown here is derived from an EMBL/GenBank/DDBJ whole genome shotgun (WGS) entry which is preliminary data.</text>
</comment>
<proteinExistence type="predicted"/>
<sequence length="80" mass="9040">MPHTKETCLQSLDEMAEKGSDLLGSVWFGCDMGDHTGYALLDADDEHEVKDMLPNPMINTARVVEVKRHTPEEVRAMHQM</sequence>
<evidence type="ECO:0000313" key="2">
    <source>
        <dbReference type="Proteomes" id="UP000034235"/>
    </source>
</evidence>
<gene>
    <name evidence="1" type="ORF">US86_C0003G0041</name>
</gene>
<evidence type="ECO:0000313" key="1">
    <source>
        <dbReference type="EMBL" id="KKQ66798.1"/>
    </source>
</evidence>
<accession>A0A0G0JGK0</accession>
<name>A0A0G0JGK0_9BACT</name>
<reference evidence="1 2" key="1">
    <citation type="journal article" date="2015" name="Nature">
        <title>rRNA introns, odd ribosomes, and small enigmatic genomes across a large radiation of phyla.</title>
        <authorList>
            <person name="Brown C.T."/>
            <person name="Hug L.A."/>
            <person name="Thomas B.C."/>
            <person name="Sharon I."/>
            <person name="Castelle C.J."/>
            <person name="Singh A."/>
            <person name="Wilkins M.J."/>
            <person name="Williams K.H."/>
            <person name="Banfield J.F."/>
        </authorList>
    </citation>
    <scope>NUCLEOTIDE SEQUENCE [LARGE SCALE GENOMIC DNA]</scope>
</reference>